<comment type="caution">
    <text evidence="2">The sequence shown here is derived from an EMBL/GenBank/DDBJ whole genome shotgun (WGS) entry which is preliminary data.</text>
</comment>
<protein>
    <recommendedName>
        <fullName evidence="1">CHK kinase-like domain-containing protein</fullName>
    </recommendedName>
</protein>
<gene>
    <name evidence="2" type="ORF">PYX00_007146</name>
</gene>
<reference evidence="2" key="1">
    <citation type="journal article" date="2024" name="Gigascience">
        <title>Chromosome-level genome of the poultry shaft louse Menopon gallinae provides insight into the host-switching and adaptive evolution of parasitic lice.</title>
        <authorList>
            <person name="Xu Y."/>
            <person name="Ma L."/>
            <person name="Liu S."/>
            <person name="Liang Y."/>
            <person name="Liu Q."/>
            <person name="He Z."/>
            <person name="Tian L."/>
            <person name="Duan Y."/>
            <person name="Cai W."/>
            <person name="Li H."/>
            <person name="Song F."/>
        </authorList>
    </citation>
    <scope>NUCLEOTIDE SEQUENCE</scope>
    <source>
        <strain evidence="2">Cailab_2023a</strain>
    </source>
</reference>
<feature type="domain" description="CHK kinase-like" evidence="1">
    <location>
        <begin position="1"/>
        <end position="197"/>
    </location>
</feature>
<dbReference type="InterPro" id="IPR011009">
    <property type="entry name" value="Kinase-like_dom_sf"/>
</dbReference>
<dbReference type="PANTHER" id="PTHR11012:SF30">
    <property type="entry name" value="PROTEIN KINASE-LIKE DOMAIN-CONTAINING"/>
    <property type="match status" value="1"/>
</dbReference>
<sequence length="289" mass="33299">MKERGFVMADRKKGLDVEHCEAVLKALAKFHGLSLGMKALEPEKFFGEVANAVTECLFEPENEEWYHDYYTSATRNAVSFVRECLIAPEEREKYVGRFENFVDSSFFRRMVDLVKPKEPVAVLCHGDCWTNNILFKYSPSGDISYLCFLDFQLVRYGSPALDIVNFLYCCTSRKLRSLHMDHLIELYSEHLKKTLSRLGCSDDLFDEDLTFMPSLCYRMKEEIRKYGKFGLGLAIDMIPISTCDSDQAPDLYVTVQEEQKEGSENPVGNEMCKRRMTDLVQELVDNGEL</sequence>
<dbReference type="InterPro" id="IPR015897">
    <property type="entry name" value="CHK_kinase-like"/>
</dbReference>
<organism evidence="2">
    <name type="scientific">Menopon gallinae</name>
    <name type="common">poultry shaft louse</name>
    <dbReference type="NCBI Taxonomy" id="328185"/>
    <lineage>
        <taxon>Eukaryota</taxon>
        <taxon>Metazoa</taxon>
        <taxon>Ecdysozoa</taxon>
        <taxon>Arthropoda</taxon>
        <taxon>Hexapoda</taxon>
        <taxon>Insecta</taxon>
        <taxon>Pterygota</taxon>
        <taxon>Neoptera</taxon>
        <taxon>Paraneoptera</taxon>
        <taxon>Psocodea</taxon>
        <taxon>Troctomorpha</taxon>
        <taxon>Phthiraptera</taxon>
        <taxon>Amblycera</taxon>
        <taxon>Menoponidae</taxon>
        <taxon>Menopon</taxon>
    </lineage>
</organism>
<evidence type="ECO:0000259" key="1">
    <source>
        <dbReference type="SMART" id="SM00587"/>
    </source>
</evidence>
<dbReference type="Pfam" id="PF02958">
    <property type="entry name" value="EcKL"/>
    <property type="match status" value="1"/>
</dbReference>
<dbReference type="Gene3D" id="3.90.1200.10">
    <property type="match status" value="1"/>
</dbReference>
<dbReference type="EMBL" id="JARGDH010000004">
    <property type="protein sequence ID" value="KAL0269397.1"/>
    <property type="molecule type" value="Genomic_DNA"/>
</dbReference>
<proteinExistence type="predicted"/>
<dbReference type="SMART" id="SM00587">
    <property type="entry name" value="CHK"/>
    <property type="match status" value="1"/>
</dbReference>
<name>A0AAW2HHZ7_9NEOP</name>
<accession>A0AAW2HHZ7</accession>
<dbReference type="PANTHER" id="PTHR11012">
    <property type="entry name" value="PROTEIN KINASE-LIKE DOMAIN-CONTAINING"/>
    <property type="match status" value="1"/>
</dbReference>
<evidence type="ECO:0000313" key="2">
    <source>
        <dbReference type="EMBL" id="KAL0269397.1"/>
    </source>
</evidence>
<dbReference type="InterPro" id="IPR004119">
    <property type="entry name" value="EcKL"/>
</dbReference>
<dbReference type="AlphaFoldDB" id="A0AAW2HHZ7"/>
<dbReference type="SUPFAM" id="SSF56112">
    <property type="entry name" value="Protein kinase-like (PK-like)"/>
    <property type="match status" value="1"/>
</dbReference>